<comment type="caution">
    <text evidence="1">The sequence shown here is derived from an EMBL/GenBank/DDBJ whole genome shotgun (WGS) entry which is preliminary data.</text>
</comment>
<dbReference type="InterPro" id="IPR009414">
    <property type="entry name" value="DUF1064"/>
</dbReference>
<evidence type="ECO:0000313" key="1">
    <source>
        <dbReference type="EMBL" id="MEO1768303.1"/>
    </source>
</evidence>
<name>A0ABV0EL48_9ENTE</name>
<reference evidence="1 2" key="2">
    <citation type="submission" date="2024-02" db="EMBL/GenBank/DDBJ databases">
        <title>The Genome Sequence of Enterococcus sp. DIV0159.</title>
        <authorList>
            <person name="Earl A."/>
            <person name="Manson A."/>
            <person name="Gilmore M."/>
            <person name="Sanders J."/>
            <person name="Shea T."/>
            <person name="Howe W."/>
            <person name="Livny J."/>
            <person name="Cuomo C."/>
            <person name="Neafsey D."/>
            <person name="Birren B."/>
        </authorList>
    </citation>
    <scope>NUCLEOTIDE SEQUENCE [LARGE SCALE GENOMIC DNA]</scope>
    <source>
        <strain evidence="1 2">665A</strain>
    </source>
</reference>
<dbReference type="RefSeq" id="WP_207704195.1">
    <property type="nucleotide sequence ID" value="NZ_JAFREL020000001.1"/>
</dbReference>
<sequence length="149" mass="17323">MTYSKFGNKKVYVDGYKFDSKAEARYYEKLRDAGASFMPIAGNYCAMQKTIPVQSAVTLATGEKIRPVSYKADFVFFEGTEIVKVVDVKGYQDDISKLKMKMFAKEYGYPVIFAKYDARRDVFEEMTCFESLYKQNQRAKQRRERKAQP</sequence>
<evidence type="ECO:0008006" key="3">
    <source>
        <dbReference type="Google" id="ProtNLM"/>
    </source>
</evidence>
<organism evidence="1 2">
    <name type="scientific">Candidatus Enterococcus ferrettii</name>
    <dbReference type="NCBI Taxonomy" id="2815324"/>
    <lineage>
        <taxon>Bacteria</taxon>
        <taxon>Bacillati</taxon>
        <taxon>Bacillota</taxon>
        <taxon>Bacilli</taxon>
        <taxon>Lactobacillales</taxon>
        <taxon>Enterococcaceae</taxon>
        <taxon>Enterococcus</taxon>
    </lineage>
</organism>
<proteinExistence type="predicted"/>
<dbReference type="Proteomes" id="UP000664357">
    <property type="component" value="Unassembled WGS sequence"/>
</dbReference>
<reference evidence="1 2" key="1">
    <citation type="submission" date="2021-03" db="EMBL/GenBank/DDBJ databases">
        <authorList>
            <person name="Gilmore M.S."/>
            <person name="Schwartzman J."/>
            <person name="Van Tyne D."/>
            <person name="Martin M."/>
            <person name="Earl A.M."/>
            <person name="Manson A.L."/>
            <person name="Straub T."/>
            <person name="Salamzade R."/>
            <person name="Saavedra J."/>
            <person name="Lebreton F."/>
            <person name="Prichula J."/>
            <person name="Schaufler K."/>
            <person name="Gaca A."/>
            <person name="Sgardioli B."/>
            <person name="Wagenaar J."/>
            <person name="Strong T."/>
        </authorList>
    </citation>
    <scope>NUCLEOTIDE SEQUENCE [LARGE SCALE GENOMIC DNA]</scope>
    <source>
        <strain evidence="1 2">665A</strain>
    </source>
</reference>
<dbReference type="Gene3D" id="3.40.91.30">
    <property type="match status" value="1"/>
</dbReference>
<dbReference type="EMBL" id="JAFREL020000001">
    <property type="protein sequence ID" value="MEO1768303.1"/>
    <property type="molecule type" value="Genomic_DNA"/>
</dbReference>
<dbReference type="Pfam" id="PF06356">
    <property type="entry name" value="DUF1064"/>
    <property type="match status" value="1"/>
</dbReference>
<accession>A0ABV0EL48</accession>
<gene>
    <name evidence="1" type="ORF">JZO67_000214</name>
</gene>
<evidence type="ECO:0000313" key="2">
    <source>
        <dbReference type="Proteomes" id="UP000664357"/>
    </source>
</evidence>
<protein>
    <recommendedName>
        <fullName evidence="3">Phage protein</fullName>
    </recommendedName>
</protein>
<keyword evidence="2" id="KW-1185">Reference proteome</keyword>